<protein>
    <recommendedName>
        <fullName evidence="2">SWIM-type domain-containing protein</fullName>
    </recommendedName>
</protein>
<reference evidence="3 4" key="1">
    <citation type="journal article" date="2019" name="Emerg. Microbes Infect.">
        <title>Comprehensive subspecies identification of 175 nontuberculous mycobacteria species based on 7547 genomic profiles.</title>
        <authorList>
            <person name="Matsumoto Y."/>
            <person name="Kinjo T."/>
            <person name="Motooka D."/>
            <person name="Nabeya D."/>
            <person name="Jung N."/>
            <person name="Uechi K."/>
            <person name="Horii T."/>
            <person name="Iida T."/>
            <person name="Fujita J."/>
            <person name="Nakamura S."/>
        </authorList>
    </citation>
    <scope>NUCLEOTIDE SEQUENCE [LARGE SCALE GENOMIC DNA]</scope>
    <source>
        <strain evidence="3 4">JCM 14742</strain>
    </source>
</reference>
<accession>A0A7I7YR82</accession>
<name>A0A7I7YR82_9MYCO</name>
<evidence type="ECO:0000313" key="3">
    <source>
        <dbReference type="EMBL" id="BBZ43664.1"/>
    </source>
</evidence>
<keyword evidence="1" id="KW-0862">Zinc</keyword>
<keyword evidence="4" id="KW-1185">Reference proteome</keyword>
<feature type="domain" description="SWIM-type" evidence="2">
    <location>
        <begin position="36"/>
        <end position="74"/>
    </location>
</feature>
<evidence type="ECO:0000259" key="2">
    <source>
        <dbReference type="PROSITE" id="PS50966"/>
    </source>
</evidence>
<dbReference type="GO" id="GO:0008270">
    <property type="term" value="F:zinc ion binding"/>
    <property type="evidence" value="ECO:0007669"/>
    <property type="project" value="UniProtKB-KW"/>
</dbReference>
<dbReference type="EMBL" id="AP022614">
    <property type="protein sequence ID" value="BBZ43664.1"/>
    <property type="molecule type" value="Genomic_DNA"/>
</dbReference>
<dbReference type="PROSITE" id="PS50966">
    <property type="entry name" value="ZF_SWIM"/>
    <property type="match status" value="1"/>
</dbReference>
<evidence type="ECO:0000256" key="1">
    <source>
        <dbReference type="PROSITE-ProRule" id="PRU00325"/>
    </source>
</evidence>
<keyword evidence="1" id="KW-0479">Metal-binding</keyword>
<dbReference type="AlphaFoldDB" id="A0A7I7YR82"/>
<dbReference type="Proteomes" id="UP000467105">
    <property type="component" value="Chromosome"/>
</dbReference>
<sequence>MQRGDFAWQFGDPSSTTPRCPQFWAQFTVHGDVDTYDVMFEDVMGKKLRCTCPAFKFSGHTNCKHIDRVRAHGCFGDGPNDLASVGITMETNRTILRNEPARPPQCCEICGETMCVPVVRMVDDSGHQLIRIQFRNNDIGCAYAYIGAPLSIGDKVAVPNQWTKTGTLHGTVIGFGSDYAGPLVALSATPIVENWRGEPFRKLATNPVRK</sequence>
<keyword evidence="1" id="KW-0863">Zinc-finger</keyword>
<evidence type="ECO:0000313" key="4">
    <source>
        <dbReference type="Proteomes" id="UP000467105"/>
    </source>
</evidence>
<proteinExistence type="predicted"/>
<organism evidence="3 4">
    <name type="scientific">Mycobacterium parmense</name>
    <dbReference type="NCBI Taxonomy" id="185642"/>
    <lineage>
        <taxon>Bacteria</taxon>
        <taxon>Bacillati</taxon>
        <taxon>Actinomycetota</taxon>
        <taxon>Actinomycetes</taxon>
        <taxon>Mycobacteriales</taxon>
        <taxon>Mycobacteriaceae</taxon>
        <taxon>Mycobacterium</taxon>
        <taxon>Mycobacterium simiae complex</taxon>
    </lineage>
</organism>
<gene>
    <name evidence="3" type="ORF">MPRM_09450</name>
</gene>
<dbReference type="InterPro" id="IPR007527">
    <property type="entry name" value="Znf_SWIM"/>
</dbReference>